<evidence type="ECO:0000256" key="3">
    <source>
        <dbReference type="ARBA" id="ARBA00022525"/>
    </source>
</evidence>
<evidence type="ECO:0000256" key="5">
    <source>
        <dbReference type="SAM" id="MobiDB-lite"/>
    </source>
</evidence>
<comment type="subcellular location">
    <subcellularLocation>
        <location evidence="1">Secreted</location>
    </subcellularLocation>
</comment>
<name>A0A9J7LDX9_BRAFL</name>
<dbReference type="GeneID" id="118418528"/>
<feature type="chain" id="PRO_5039938499" evidence="6">
    <location>
        <begin position="23"/>
        <end position="254"/>
    </location>
</feature>
<keyword evidence="4 6" id="KW-0732">Signal</keyword>
<accession>A0A9J7LDX9</accession>
<evidence type="ECO:0000313" key="7">
    <source>
        <dbReference type="Proteomes" id="UP000001554"/>
    </source>
</evidence>
<proteinExistence type="inferred from homology"/>
<dbReference type="Proteomes" id="UP000001554">
    <property type="component" value="Chromosome 6"/>
</dbReference>
<dbReference type="GO" id="GO:0005125">
    <property type="term" value="F:cytokine activity"/>
    <property type="evidence" value="ECO:0007669"/>
    <property type="project" value="InterPro"/>
</dbReference>
<feature type="region of interest" description="Disordered" evidence="5">
    <location>
        <begin position="121"/>
        <end position="145"/>
    </location>
</feature>
<dbReference type="RefSeq" id="XP_035680403.1">
    <property type="nucleotide sequence ID" value="XM_035824510.1"/>
</dbReference>
<comment type="similarity">
    <text evidence="2">Belongs to the IL-17 family.</text>
</comment>
<feature type="region of interest" description="Disordered" evidence="5">
    <location>
        <begin position="23"/>
        <end position="79"/>
    </location>
</feature>
<sequence>MEHPMIVALVIAVMTSPLMTSARPTDHPIDVDGSSSSDLDQQSRTEDIPLSVTHPKSVTALQQASEEDETRRNPTVSTTENLREKFLQFNNFDRLEGEASSDGLLARLAHHQLRYPVYGRGDAAVHSRRPRDVTDSGSDSDSDALPEHYRRHLSQPPIPFDDGANIQGRSVCPWRYEDDFEANRFPHTLRVAVKTHTGSRCIDPATGAPRRDLRCLPVEYKLNVLRKDSEEVWQISPDPEYVTVGYTCARSRTA</sequence>
<feature type="compositionally biased region" description="Polar residues" evidence="5">
    <location>
        <begin position="54"/>
        <end position="64"/>
    </location>
</feature>
<dbReference type="InterPro" id="IPR029034">
    <property type="entry name" value="Cystine-knot_cytokine"/>
</dbReference>
<dbReference type="GO" id="GO:0005576">
    <property type="term" value="C:extracellular region"/>
    <property type="evidence" value="ECO:0007669"/>
    <property type="project" value="UniProtKB-SubCell"/>
</dbReference>
<feature type="signal peptide" evidence="6">
    <location>
        <begin position="1"/>
        <end position="22"/>
    </location>
</feature>
<reference evidence="8" key="2">
    <citation type="submission" date="2025-08" db="UniProtKB">
        <authorList>
            <consortium name="RefSeq"/>
        </authorList>
    </citation>
    <scope>IDENTIFICATION</scope>
    <source>
        <strain evidence="8">S238N-H82</strain>
        <tissue evidence="8">Testes</tissue>
    </source>
</reference>
<reference evidence="7" key="1">
    <citation type="journal article" date="2020" name="Nat. Ecol. Evol.">
        <title>Deeply conserved synteny resolves early events in vertebrate evolution.</title>
        <authorList>
            <person name="Simakov O."/>
            <person name="Marletaz F."/>
            <person name="Yue J.X."/>
            <person name="O'Connell B."/>
            <person name="Jenkins J."/>
            <person name="Brandt A."/>
            <person name="Calef R."/>
            <person name="Tung C.H."/>
            <person name="Huang T.K."/>
            <person name="Schmutz J."/>
            <person name="Satoh N."/>
            <person name="Yu J.K."/>
            <person name="Putnam N.H."/>
            <person name="Green R.E."/>
            <person name="Rokhsar D.S."/>
        </authorList>
    </citation>
    <scope>NUCLEOTIDE SEQUENCE [LARGE SCALE GENOMIC DNA]</scope>
    <source>
        <strain evidence="7">S238N-H82</strain>
    </source>
</reference>
<dbReference type="Gene3D" id="2.10.90.10">
    <property type="entry name" value="Cystine-knot cytokines"/>
    <property type="match status" value="1"/>
</dbReference>
<keyword evidence="7" id="KW-1185">Reference proteome</keyword>
<dbReference type="KEGG" id="bfo:118418528"/>
<evidence type="ECO:0000256" key="4">
    <source>
        <dbReference type="ARBA" id="ARBA00022729"/>
    </source>
</evidence>
<dbReference type="InterPro" id="IPR010345">
    <property type="entry name" value="IL-17_fam"/>
</dbReference>
<evidence type="ECO:0000256" key="2">
    <source>
        <dbReference type="ARBA" id="ARBA00007236"/>
    </source>
</evidence>
<organism evidence="7 8">
    <name type="scientific">Branchiostoma floridae</name>
    <name type="common">Florida lancelet</name>
    <name type="synonym">Amphioxus</name>
    <dbReference type="NCBI Taxonomy" id="7739"/>
    <lineage>
        <taxon>Eukaryota</taxon>
        <taxon>Metazoa</taxon>
        <taxon>Chordata</taxon>
        <taxon>Cephalochordata</taxon>
        <taxon>Leptocardii</taxon>
        <taxon>Amphioxiformes</taxon>
        <taxon>Branchiostomatidae</taxon>
        <taxon>Branchiostoma</taxon>
    </lineage>
</organism>
<dbReference type="OrthoDB" id="10070312at2759"/>
<dbReference type="SUPFAM" id="SSF57501">
    <property type="entry name" value="Cystine-knot cytokines"/>
    <property type="match status" value="1"/>
</dbReference>
<dbReference type="AlphaFoldDB" id="A0A9J7LDX9"/>
<dbReference type="OMA" id="PWRYEDD"/>
<gene>
    <name evidence="8" type="primary">LOC118418528</name>
</gene>
<evidence type="ECO:0000256" key="1">
    <source>
        <dbReference type="ARBA" id="ARBA00004613"/>
    </source>
</evidence>
<dbReference type="Pfam" id="PF06083">
    <property type="entry name" value="IL17"/>
    <property type="match status" value="1"/>
</dbReference>
<evidence type="ECO:0000256" key="6">
    <source>
        <dbReference type="SAM" id="SignalP"/>
    </source>
</evidence>
<keyword evidence="3" id="KW-0964">Secreted</keyword>
<protein>
    <submittedName>
        <fullName evidence="8">Uncharacterized protein LOC118418528</fullName>
    </submittedName>
</protein>
<evidence type="ECO:0000313" key="8">
    <source>
        <dbReference type="RefSeq" id="XP_035680403.1"/>
    </source>
</evidence>